<gene>
    <name evidence="2" type="ORF">D0C37_03295</name>
</gene>
<dbReference type="Proteomes" id="UP000259636">
    <property type="component" value="Chromosome"/>
</dbReference>
<dbReference type="AlphaFoldDB" id="A0A385D6W7"/>
<dbReference type="EMBL" id="CP031742">
    <property type="protein sequence ID" value="AXQ53724.1"/>
    <property type="molecule type" value="Genomic_DNA"/>
</dbReference>
<name>A0A385D6W7_9ACTN</name>
<dbReference type="KEGG" id="sky:D0C37_03295"/>
<dbReference type="RefSeq" id="WP_101279495.1">
    <property type="nucleotide sequence ID" value="NZ_CP031742.1"/>
</dbReference>
<evidence type="ECO:0000313" key="3">
    <source>
        <dbReference type="Proteomes" id="UP000259636"/>
    </source>
</evidence>
<feature type="region of interest" description="Disordered" evidence="1">
    <location>
        <begin position="103"/>
        <end position="135"/>
    </location>
</feature>
<proteinExistence type="predicted"/>
<dbReference type="PANTHER" id="PTHR43857">
    <property type="entry name" value="BLR7761 PROTEIN"/>
    <property type="match status" value="1"/>
</dbReference>
<dbReference type="Gene3D" id="3.30.1330.40">
    <property type="entry name" value="RutC-like"/>
    <property type="match status" value="1"/>
</dbReference>
<dbReference type="PANTHER" id="PTHR43857:SF1">
    <property type="entry name" value="YJGH FAMILY PROTEIN"/>
    <property type="match status" value="1"/>
</dbReference>
<dbReference type="GeneID" id="300113245"/>
<dbReference type="SUPFAM" id="SSF55298">
    <property type="entry name" value="YjgF-like"/>
    <property type="match status" value="1"/>
</dbReference>
<evidence type="ECO:0000313" key="2">
    <source>
        <dbReference type="EMBL" id="AXQ53724.1"/>
    </source>
</evidence>
<organism evidence="2 3">
    <name type="scientific">Streptomyces koyangensis</name>
    <dbReference type="NCBI Taxonomy" id="188770"/>
    <lineage>
        <taxon>Bacteria</taxon>
        <taxon>Bacillati</taxon>
        <taxon>Actinomycetota</taxon>
        <taxon>Actinomycetes</taxon>
        <taxon>Kitasatosporales</taxon>
        <taxon>Streptomycetaceae</taxon>
        <taxon>Streptomyces</taxon>
        <taxon>Streptomyces aurantiacus group</taxon>
    </lineage>
</organism>
<dbReference type="Pfam" id="PF01042">
    <property type="entry name" value="Ribonuc_L-PSP"/>
    <property type="match status" value="1"/>
</dbReference>
<reference evidence="2 3" key="1">
    <citation type="submission" date="2018-08" db="EMBL/GenBank/DDBJ databases">
        <authorList>
            <person name="Ferrada E.E."/>
            <person name="Latorre B.A."/>
        </authorList>
    </citation>
    <scope>NUCLEOTIDE SEQUENCE [LARGE SCALE GENOMIC DNA]</scope>
    <source>
        <strain evidence="2 3">VK-A60T</strain>
    </source>
</reference>
<accession>A0A385D6W7</accession>
<dbReference type="InterPro" id="IPR006175">
    <property type="entry name" value="YjgF/YER057c/UK114"/>
</dbReference>
<dbReference type="InterPro" id="IPR035959">
    <property type="entry name" value="RutC-like_sf"/>
</dbReference>
<evidence type="ECO:0000256" key="1">
    <source>
        <dbReference type="SAM" id="MobiDB-lite"/>
    </source>
</evidence>
<protein>
    <submittedName>
        <fullName evidence="2">RidA family protein</fullName>
    </submittedName>
</protein>
<sequence>MSGDGTVLLTVLLRHDQSQNLDQIQSTLGERAWWERFPPGDAEIVSWVVAMGIGQIVTLRLPADQINLVNVELERSAWGVFRTEFYPTYDFVPVRERLAREWRGSQAGGGEPEPGRDGTARAVDSEEVAGPPRPGMFSNAKVVGDRFSLSGMHAGDGRGGVLGDGSAYDQTRRALTKVKALVEAAGGVMDDVQNLRVYLTDIQDKGEVGRARTEFFTGDFPCSTLVEVSALVEPGLTVEIEAEGVIGSAPRT</sequence>
<dbReference type="CDD" id="cd00448">
    <property type="entry name" value="YjgF_YER057c_UK114_family"/>
    <property type="match status" value="1"/>
</dbReference>